<dbReference type="InterPro" id="IPR006764">
    <property type="entry name" value="SAM_dep_MeTrfase_SAV2177_type"/>
</dbReference>
<dbReference type="Gene3D" id="3.40.50.150">
    <property type="entry name" value="Vaccinia Virus protein VP39"/>
    <property type="match status" value="1"/>
</dbReference>
<sequence>MANKRKDLIRTDVPHSARIWNYWLGGRDNYEVDRVVGESSVQGYPEIKTMAVQSRQFLIRSVEYLAEQGVRQFIDVGTGLPTMENTHEVAQKAAPSSKIVYVDNDPLVLAHARALLVNTTDEGVTTYVEGDFNEPESIIADARNVLNFKEPIAVLFMGVLGHAPTAEDAHRIIRTMMDAVVPGSYLAHNDGTDDDEGYVRLCHNYAKSGGVPYHPRPNKVIAGYYEGLELVPPGIVPLNYWRTDEEAKGIRPGSVWGGVGRKP</sequence>
<dbReference type="EMBL" id="JAGGMR010000001">
    <property type="protein sequence ID" value="MBP2192813.1"/>
    <property type="molecule type" value="Genomic_DNA"/>
</dbReference>
<dbReference type="Proteomes" id="UP001519325">
    <property type="component" value="Unassembled WGS sequence"/>
</dbReference>
<dbReference type="SUPFAM" id="SSF53335">
    <property type="entry name" value="S-adenosyl-L-methionine-dependent methyltransferases"/>
    <property type="match status" value="1"/>
</dbReference>
<evidence type="ECO:0008006" key="3">
    <source>
        <dbReference type="Google" id="ProtNLM"/>
    </source>
</evidence>
<accession>A0ABS4QM81</accession>
<evidence type="ECO:0000313" key="1">
    <source>
        <dbReference type="EMBL" id="MBP2192813.1"/>
    </source>
</evidence>
<keyword evidence="2" id="KW-1185">Reference proteome</keyword>
<reference evidence="1 2" key="1">
    <citation type="submission" date="2021-03" db="EMBL/GenBank/DDBJ databases">
        <title>Sequencing the genomes of 1000 actinobacteria strains.</title>
        <authorList>
            <person name="Klenk H.-P."/>
        </authorList>
    </citation>
    <scope>NUCLEOTIDE SEQUENCE [LARGE SCALE GENOMIC DNA]</scope>
    <source>
        <strain evidence="1 2">DSM 45516</strain>
    </source>
</reference>
<dbReference type="InterPro" id="IPR029063">
    <property type="entry name" value="SAM-dependent_MTases_sf"/>
</dbReference>
<organism evidence="1 2">
    <name type="scientific">Nocardia goodfellowii</name>
    <dbReference type="NCBI Taxonomy" id="882446"/>
    <lineage>
        <taxon>Bacteria</taxon>
        <taxon>Bacillati</taxon>
        <taxon>Actinomycetota</taxon>
        <taxon>Actinomycetes</taxon>
        <taxon>Mycobacteriales</taxon>
        <taxon>Nocardiaceae</taxon>
        <taxon>Nocardia</taxon>
    </lineage>
</organism>
<gene>
    <name evidence="1" type="ORF">BJ987_005714</name>
</gene>
<dbReference type="PIRSF" id="PIRSF017393">
    <property type="entry name" value="MTase_SAV2177"/>
    <property type="match status" value="1"/>
</dbReference>
<dbReference type="RefSeq" id="WP_209895925.1">
    <property type="nucleotide sequence ID" value="NZ_JAGGMR010000001.1"/>
</dbReference>
<proteinExistence type="predicted"/>
<dbReference type="Pfam" id="PF04672">
    <property type="entry name" value="Methyltransf_19"/>
    <property type="match status" value="1"/>
</dbReference>
<name>A0ABS4QM81_9NOCA</name>
<evidence type="ECO:0000313" key="2">
    <source>
        <dbReference type="Proteomes" id="UP001519325"/>
    </source>
</evidence>
<protein>
    <recommendedName>
        <fullName evidence="3">S-adenosyl methyltransferase</fullName>
    </recommendedName>
</protein>
<comment type="caution">
    <text evidence="1">The sequence shown here is derived from an EMBL/GenBank/DDBJ whole genome shotgun (WGS) entry which is preliminary data.</text>
</comment>